<dbReference type="PROSITE" id="PS50928">
    <property type="entry name" value="ABC_TM1"/>
    <property type="match status" value="1"/>
</dbReference>
<feature type="compositionally biased region" description="Basic residues" evidence="12">
    <location>
        <begin position="293"/>
        <end position="307"/>
    </location>
</feature>
<dbReference type="NCBIfam" id="NF008453">
    <property type="entry name" value="PRK11308.1"/>
    <property type="match status" value="2"/>
</dbReference>
<evidence type="ECO:0000256" key="11">
    <source>
        <dbReference type="RuleBase" id="RU363032"/>
    </source>
</evidence>
<evidence type="ECO:0000256" key="7">
    <source>
        <dbReference type="ARBA" id="ARBA00022741"/>
    </source>
</evidence>
<evidence type="ECO:0000259" key="14">
    <source>
        <dbReference type="PROSITE" id="PS50928"/>
    </source>
</evidence>
<dbReference type="GO" id="GO:0055085">
    <property type="term" value="P:transmembrane transport"/>
    <property type="evidence" value="ECO:0007669"/>
    <property type="project" value="InterPro"/>
</dbReference>
<keyword evidence="8 15" id="KW-0067">ATP-binding</keyword>
<dbReference type="AlphaFoldDB" id="A0A5J6HRK4"/>
<feature type="domain" description="ABC transmembrane type-1" evidence="14">
    <location>
        <begin position="89"/>
        <end position="279"/>
    </location>
</feature>
<dbReference type="InterPro" id="IPR000515">
    <property type="entry name" value="MetI-like"/>
</dbReference>
<dbReference type="GO" id="GO:0005524">
    <property type="term" value="F:ATP binding"/>
    <property type="evidence" value="ECO:0007669"/>
    <property type="project" value="UniProtKB-KW"/>
</dbReference>
<accession>A0A5J6HRK4</accession>
<dbReference type="InterPro" id="IPR025662">
    <property type="entry name" value="Sigma_54_int_dom_ATP-bd_1"/>
</dbReference>
<evidence type="ECO:0000256" key="5">
    <source>
        <dbReference type="ARBA" id="ARBA00022475"/>
    </source>
</evidence>
<dbReference type="RefSeq" id="WP_070321229.1">
    <property type="nucleotide sequence ID" value="NZ_CP023695.1"/>
</dbReference>
<evidence type="ECO:0000259" key="13">
    <source>
        <dbReference type="PROSITE" id="PS50893"/>
    </source>
</evidence>
<dbReference type="PROSITE" id="PS00675">
    <property type="entry name" value="SIGMA54_INTERACT_1"/>
    <property type="match status" value="1"/>
</dbReference>
<dbReference type="InterPro" id="IPR003593">
    <property type="entry name" value="AAA+_ATPase"/>
</dbReference>
<dbReference type="GO" id="GO:0015833">
    <property type="term" value="P:peptide transport"/>
    <property type="evidence" value="ECO:0007669"/>
    <property type="project" value="InterPro"/>
</dbReference>
<dbReference type="InterPro" id="IPR050388">
    <property type="entry name" value="ABC_Ni/Peptide_Import"/>
</dbReference>
<keyword evidence="10 11" id="KW-0472">Membrane</keyword>
<proteinExistence type="inferred from homology"/>
<evidence type="ECO:0000256" key="6">
    <source>
        <dbReference type="ARBA" id="ARBA00022692"/>
    </source>
</evidence>
<feature type="region of interest" description="Disordered" evidence="12">
    <location>
        <begin position="288"/>
        <end position="332"/>
    </location>
</feature>
<organism evidence="15 16">
    <name type="scientific">Streptomyces alboniger</name>
    <dbReference type="NCBI Taxonomy" id="132473"/>
    <lineage>
        <taxon>Bacteria</taxon>
        <taxon>Bacillati</taxon>
        <taxon>Actinomycetota</taxon>
        <taxon>Actinomycetes</taxon>
        <taxon>Kitasatosporales</taxon>
        <taxon>Streptomycetaceae</taxon>
        <taxon>Streptomyces</taxon>
        <taxon>Streptomyces aurantiacus group</taxon>
    </lineage>
</organism>
<dbReference type="PROSITE" id="PS50893">
    <property type="entry name" value="ABC_TRANSPORTER_2"/>
    <property type="match status" value="2"/>
</dbReference>
<dbReference type="EMBL" id="CP023695">
    <property type="protein sequence ID" value="QEV20900.1"/>
    <property type="molecule type" value="Genomic_DNA"/>
</dbReference>
<comment type="subcellular location">
    <subcellularLocation>
        <location evidence="11">Cell membrane</location>
        <topology evidence="11">Multi-pass membrane protein</topology>
    </subcellularLocation>
    <subcellularLocation>
        <location evidence="2">Cell membrane</location>
        <topology evidence="2">Peripheral membrane protein</topology>
    </subcellularLocation>
    <subcellularLocation>
        <location evidence="1">Membrane</location>
        <topology evidence="1">Multi-pass membrane protein</topology>
    </subcellularLocation>
</comment>
<dbReference type="InterPro" id="IPR003439">
    <property type="entry name" value="ABC_transporter-like_ATP-bd"/>
</dbReference>
<dbReference type="NCBIfam" id="TIGR01727">
    <property type="entry name" value="oligo_HPY"/>
    <property type="match status" value="2"/>
</dbReference>
<reference evidence="15 16" key="1">
    <citation type="submission" date="2017-09" db="EMBL/GenBank/DDBJ databases">
        <authorList>
            <person name="Lee N."/>
            <person name="Cho B.-K."/>
        </authorList>
    </citation>
    <scope>NUCLEOTIDE SEQUENCE [LARGE SCALE GENOMIC DNA]</scope>
    <source>
        <strain evidence="15 16">ATCC 12461</strain>
    </source>
</reference>
<dbReference type="OrthoDB" id="4008250at2"/>
<sequence>MSTLPDPGALLATDRTALTPGAVRRHPAALTGSALLTGLALLACCGPLFYPWDHTALDPLALRRPPSGSHWFGTDGAGADVFAQVLRGTRRSLVVGVLTAILGTTVAVVIGTAAGYHGGRLDRVVLSCIGLFLVLPGFLLVAAVSPVIEETSWLLLVVFLTAFSWMITARVVRDSTRSLRERDFVRAARYLGVPGRTVIRRHAVPSLASFLIIDATLQAGSAVIAEAGLAYLGFGARPPEVSLGAVIATGTPNAMAYPWLFYFPVCCLLLLCLSLFLIGDGLRDALDPTSAGTKRRRGTSAGTRHRRDAPAGGTPVAGGRLRAEPPTPSDPPVLEVRDLHVSLPSPGGTVHAVRGVSLQVRPGEVLAVVGESGAGKSVTASAILGLLPEQADVRGSVLLNGQDLTALGEAGLCRIRGKELSIVFQDSHSSLTPVYSVGFQLAEALRVHKRLTRTAARQRAVQLLGLVGIADPARRIDAYPHELSGGMRQRVAVAMAIAHGPSVIVADEPTTALDVTAQAQILDLLGRARTATGAAVVIITHDLAVVAGLADRIHVMYAGRFVEEGPVDDVYERPRMPYTIGLLGAVPRPETRHRILTPIEGSPPSPLRTPRGCPFVPRCPLAFDACGEEEPVLEVRDGVGHATACLRSAEFEQKHGPALTAALSTPSGPSVPSVYAPPPPRVERPVVLRMRRVSRHYPARRTSSGRAGAGPVRAVDDVSLDIREGETLVLVGESGSGKTTLLRQVVEAPPQRGHAAGTVLVAGRDIRGASPGERRLLCREVQMVFQDPVAALDPRMTVADILTEPLATHGWTRDASTRRAADLLNLVGLGAEHRDRFPAQLSGGQAQRVGIARALALRPRLLLLDEPVSALDVSAQAAVLNLLRRLRAELGLSCLLVAHDLAVAGYLADRVAVMHLGRVVETGDADTVLTRPGHPYTQVLLSAAPRPEPRLERNRPRLPLLGEPLGPMDIPTGCRFRGRCPRYAELPSEQRRRCESEDPLPSVQAAEHTVACHFAGPHEARDGDPPQPWPSSQ</sequence>
<name>A0A5J6HRK4_STRAD</name>
<evidence type="ECO:0000256" key="4">
    <source>
        <dbReference type="ARBA" id="ARBA00022448"/>
    </source>
</evidence>
<protein>
    <submittedName>
        <fullName evidence="15">Dipeptide ABC transporter ATP-binding protein</fullName>
    </submittedName>
</protein>
<dbReference type="SMART" id="SM00382">
    <property type="entry name" value="AAA"/>
    <property type="match status" value="2"/>
</dbReference>
<dbReference type="CDD" id="cd03257">
    <property type="entry name" value="ABC_NikE_OppD_transporters"/>
    <property type="match status" value="2"/>
</dbReference>
<keyword evidence="6 11" id="KW-0812">Transmembrane</keyword>
<evidence type="ECO:0000256" key="2">
    <source>
        <dbReference type="ARBA" id="ARBA00004202"/>
    </source>
</evidence>
<keyword evidence="7" id="KW-0547">Nucleotide-binding</keyword>
<keyword evidence="9 11" id="KW-1133">Transmembrane helix</keyword>
<dbReference type="Gene3D" id="1.10.3720.10">
    <property type="entry name" value="MetI-like"/>
    <property type="match status" value="1"/>
</dbReference>
<feature type="transmembrane region" description="Helical" evidence="11">
    <location>
        <begin position="259"/>
        <end position="279"/>
    </location>
</feature>
<dbReference type="InterPro" id="IPR017871">
    <property type="entry name" value="ABC_transporter-like_CS"/>
</dbReference>
<dbReference type="GO" id="GO:0005886">
    <property type="term" value="C:plasma membrane"/>
    <property type="evidence" value="ECO:0007669"/>
    <property type="project" value="UniProtKB-SubCell"/>
</dbReference>
<keyword evidence="4 11" id="KW-0813">Transport</keyword>
<dbReference type="InterPro" id="IPR013563">
    <property type="entry name" value="Oligopep_ABC_C"/>
</dbReference>
<feature type="transmembrane region" description="Helical" evidence="11">
    <location>
        <begin position="93"/>
        <end position="117"/>
    </location>
</feature>
<comment type="similarity">
    <text evidence="3">Belongs to the ABC transporter superfamily.</text>
</comment>
<feature type="transmembrane region" description="Helical" evidence="11">
    <location>
        <begin position="153"/>
        <end position="172"/>
    </location>
</feature>
<evidence type="ECO:0000256" key="3">
    <source>
        <dbReference type="ARBA" id="ARBA00005417"/>
    </source>
</evidence>
<evidence type="ECO:0000256" key="8">
    <source>
        <dbReference type="ARBA" id="ARBA00022840"/>
    </source>
</evidence>
<dbReference type="Pfam" id="PF00528">
    <property type="entry name" value="BPD_transp_1"/>
    <property type="match status" value="1"/>
</dbReference>
<feature type="transmembrane region" description="Helical" evidence="11">
    <location>
        <begin position="124"/>
        <end position="147"/>
    </location>
</feature>
<evidence type="ECO:0000256" key="1">
    <source>
        <dbReference type="ARBA" id="ARBA00004141"/>
    </source>
</evidence>
<feature type="domain" description="ABC transporter" evidence="13">
    <location>
        <begin position="334"/>
        <end position="583"/>
    </location>
</feature>
<keyword evidence="5" id="KW-1003">Cell membrane</keyword>
<evidence type="ECO:0000256" key="12">
    <source>
        <dbReference type="SAM" id="MobiDB-lite"/>
    </source>
</evidence>
<keyword evidence="16" id="KW-1185">Reference proteome</keyword>
<evidence type="ECO:0000256" key="10">
    <source>
        <dbReference type="ARBA" id="ARBA00023136"/>
    </source>
</evidence>
<dbReference type="InterPro" id="IPR035906">
    <property type="entry name" value="MetI-like_sf"/>
</dbReference>
<feature type="transmembrane region" description="Helical" evidence="11">
    <location>
        <begin position="28"/>
        <end position="50"/>
    </location>
</feature>
<dbReference type="Gene3D" id="3.40.50.300">
    <property type="entry name" value="P-loop containing nucleotide triphosphate hydrolases"/>
    <property type="match status" value="2"/>
</dbReference>
<gene>
    <name evidence="15" type="ORF">CP975_28120</name>
</gene>
<dbReference type="PANTHER" id="PTHR43297">
    <property type="entry name" value="OLIGOPEPTIDE TRANSPORT ATP-BINDING PROTEIN APPD"/>
    <property type="match status" value="1"/>
</dbReference>
<comment type="similarity">
    <text evidence="11">Belongs to the binding-protein-dependent transport system permease family.</text>
</comment>
<dbReference type="GO" id="GO:0016887">
    <property type="term" value="F:ATP hydrolysis activity"/>
    <property type="evidence" value="ECO:0007669"/>
    <property type="project" value="InterPro"/>
</dbReference>
<dbReference type="KEGG" id="salw:CP975_28120"/>
<feature type="domain" description="ABC transporter" evidence="13">
    <location>
        <begin position="688"/>
        <end position="941"/>
    </location>
</feature>
<dbReference type="PANTHER" id="PTHR43297:SF2">
    <property type="entry name" value="DIPEPTIDE TRANSPORT ATP-BINDING PROTEIN DPPD"/>
    <property type="match status" value="1"/>
</dbReference>
<evidence type="ECO:0000256" key="9">
    <source>
        <dbReference type="ARBA" id="ARBA00022989"/>
    </source>
</evidence>
<dbReference type="InterPro" id="IPR027417">
    <property type="entry name" value="P-loop_NTPase"/>
</dbReference>
<dbReference type="CDD" id="cd06261">
    <property type="entry name" value="TM_PBP2"/>
    <property type="match status" value="1"/>
</dbReference>
<evidence type="ECO:0000313" key="16">
    <source>
        <dbReference type="Proteomes" id="UP000326553"/>
    </source>
</evidence>
<dbReference type="Proteomes" id="UP000326553">
    <property type="component" value="Chromosome"/>
</dbReference>
<dbReference type="SUPFAM" id="SSF52540">
    <property type="entry name" value="P-loop containing nucleoside triphosphate hydrolases"/>
    <property type="match status" value="2"/>
</dbReference>
<feature type="region of interest" description="Disordered" evidence="12">
    <location>
        <begin position="987"/>
        <end position="1033"/>
    </location>
</feature>
<evidence type="ECO:0000313" key="15">
    <source>
        <dbReference type="EMBL" id="QEV20900.1"/>
    </source>
</evidence>
<dbReference type="Pfam" id="PF08352">
    <property type="entry name" value="oligo_HPY"/>
    <property type="match status" value="2"/>
</dbReference>
<dbReference type="FunFam" id="3.40.50.300:FF:000016">
    <property type="entry name" value="Oligopeptide ABC transporter ATP-binding component"/>
    <property type="match status" value="2"/>
</dbReference>
<dbReference type="PROSITE" id="PS00211">
    <property type="entry name" value="ABC_TRANSPORTER_1"/>
    <property type="match status" value="2"/>
</dbReference>
<dbReference type="Pfam" id="PF00005">
    <property type="entry name" value="ABC_tran"/>
    <property type="match status" value="2"/>
</dbReference>
<dbReference type="SUPFAM" id="SSF161098">
    <property type="entry name" value="MetI-like"/>
    <property type="match status" value="1"/>
</dbReference>